<dbReference type="InterPro" id="IPR001638">
    <property type="entry name" value="Solute-binding_3/MltF_N"/>
</dbReference>
<proteinExistence type="inferred from homology"/>
<feature type="domain" description="Solute-binding protein family 3/N-terminal" evidence="6">
    <location>
        <begin position="36"/>
        <end position="256"/>
    </location>
</feature>
<sequence>MRLMKYLAAACVMLGLAMTARPAAAQTVDEILSRGSINIGVLVDLPPYGILNEKQEPDGYDIDVAKLLGKYMGVKVNLVQLTSPNRIPFLLTNKVDLIVATFGVTPERAKQVLFSIPYSAIENVVFAPKDKKITSLDDLKGLKVGVPRGTVQDVILSTSLGDQVKMARFDDDPSTYQALITHQVDAIAETGLTGDTTFAANPGAGIERKFTLLQQPNGITMRKDQWNLHQWVNTFVYFVKNNGELNAIHEKWFHKPLPNLPTF</sequence>
<dbReference type="AlphaFoldDB" id="A0A8J3E4P1"/>
<dbReference type="GO" id="GO:0005576">
    <property type="term" value="C:extracellular region"/>
    <property type="evidence" value="ECO:0007669"/>
    <property type="project" value="TreeGrafter"/>
</dbReference>
<keyword evidence="8" id="KW-1185">Reference proteome</keyword>
<keyword evidence="3 5" id="KW-0732">Signal</keyword>
<evidence type="ECO:0000256" key="1">
    <source>
        <dbReference type="ARBA" id="ARBA00010333"/>
    </source>
</evidence>
<organism evidence="7 8">
    <name type="scientific">Aliidongia dinghuensis</name>
    <dbReference type="NCBI Taxonomy" id="1867774"/>
    <lineage>
        <taxon>Bacteria</taxon>
        <taxon>Pseudomonadati</taxon>
        <taxon>Pseudomonadota</taxon>
        <taxon>Alphaproteobacteria</taxon>
        <taxon>Rhodospirillales</taxon>
        <taxon>Dongiaceae</taxon>
        <taxon>Aliidongia</taxon>
    </lineage>
</organism>
<comment type="similarity">
    <text evidence="1 4">Belongs to the bacterial solute-binding protein 3 family.</text>
</comment>
<dbReference type="SMART" id="SM00062">
    <property type="entry name" value="PBPb"/>
    <property type="match status" value="1"/>
</dbReference>
<dbReference type="PANTHER" id="PTHR30085">
    <property type="entry name" value="AMINO ACID ABC TRANSPORTER PERMEASE"/>
    <property type="match status" value="1"/>
</dbReference>
<dbReference type="PANTHER" id="PTHR30085:SF6">
    <property type="entry name" value="ABC TRANSPORTER GLUTAMINE-BINDING PROTEIN GLNH"/>
    <property type="match status" value="1"/>
</dbReference>
<reference evidence="7" key="2">
    <citation type="submission" date="2020-09" db="EMBL/GenBank/DDBJ databases">
        <authorList>
            <person name="Sun Q."/>
            <person name="Zhou Y."/>
        </authorList>
    </citation>
    <scope>NUCLEOTIDE SEQUENCE</scope>
    <source>
        <strain evidence="7">CGMCC 1.15725</strain>
    </source>
</reference>
<dbReference type="GO" id="GO:0030288">
    <property type="term" value="C:outer membrane-bounded periplasmic space"/>
    <property type="evidence" value="ECO:0007669"/>
    <property type="project" value="TreeGrafter"/>
</dbReference>
<evidence type="ECO:0000256" key="2">
    <source>
        <dbReference type="ARBA" id="ARBA00022448"/>
    </source>
</evidence>
<dbReference type="InterPro" id="IPR018313">
    <property type="entry name" value="SBP_3_CS"/>
</dbReference>
<dbReference type="SUPFAM" id="SSF53850">
    <property type="entry name" value="Periplasmic binding protein-like II"/>
    <property type="match status" value="1"/>
</dbReference>
<dbReference type="RefSeq" id="WP_189048022.1">
    <property type="nucleotide sequence ID" value="NZ_BMJQ01000009.1"/>
</dbReference>
<feature type="chain" id="PRO_5035263890" evidence="5">
    <location>
        <begin position="26"/>
        <end position="263"/>
    </location>
</feature>
<dbReference type="EMBL" id="BMJQ01000009">
    <property type="protein sequence ID" value="GGF25749.1"/>
    <property type="molecule type" value="Genomic_DNA"/>
</dbReference>
<name>A0A8J3E4P1_9PROT</name>
<evidence type="ECO:0000313" key="7">
    <source>
        <dbReference type="EMBL" id="GGF25749.1"/>
    </source>
</evidence>
<evidence type="ECO:0000256" key="4">
    <source>
        <dbReference type="RuleBase" id="RU003744"/>
    </source>
</evidence>
<evidence type="ECO:0000259" key="6">
    <source>
        <dbReference type="SMART" id="SM00062"/>
    </source>
</evidence>
<comment type="caution">
    <text evidence="7">The sequence shown here is derived from an EMBL/GenBank/DDBJ whole genome shotgun (WGS) entry which is preliminary data.</text>
</comment>
<dbReference type="PROSITE" id="PS01039">
    <property type="entry name" value="SBP_BACTERIAL_3"/>
    <property type="match status" value="1"/>
</dbReference>
<evidence type="ECO:0000256" key="3">
    <source>
        <dbReference type="ARBA" id="ARBA00022729"/>
    </source>
</evidence>
<dbReference type="Gene3D" id="3.40.190.10">
    <property type="entry name" value="Periplasmic binding protein-like II"/>
    <property type="match status" value="2"/>
</dbReference>
<protein>
    <submittedName>
        <fullName evidence="7">LacI family transcriptional regulator</fullName>
    </submittedName>
</protein>
<feature type="signal peptide" evidence="5">
    <location>
        <begin position="1"/>
        <end position="25"/>
    </location>
</feature>
<evidence type="ECO:0000313" key="8">
    <source>
        <dbReference type="Proteomes" id="UP000646365"/>
    </source>
</evidence>
<dbReference type="InterPro" id="IPR051455">
    <property type="entry name" value="Bact_solute-bind_prot3"/>
</dbReference>
<dbReference type="CDD" id="cd01072">
    <property type="entry name" value="PBP2_SMa0082_like"/>
    <property type="match status" value="1"/>
</dbReference>
<reference evidence="7" key="1">
    <citation type="journal article" date="2014" name="Int. J. Syst. Evol. Microbiol.">
        <title>Complete genome sequence of Corynebacterium casei LMG S-19264T (=DSM 44701T), isolated from a smear-ripened cheese.</title>
        <authorList>
            <consortium name="US DOE Joint Genome Institute (JGI-PGF)"/>
            <person name="Walter F."/>
            <person name="Albersmeier A."/>
            <person name="Kalinowski J."/>
            <person name="Ruckert C."/>
        </authorList>
    </citation>
    <scope>NUCLEOTIDE SEQUENCE</scope>
    <source>
        <strain evidence="7">CGMCC 1.15725</strain>
    </source>
</reference>
<gene>
    <name evidence="7" type="ORF">GCM10011611_34790</name>
</gene>
<accession>A0A8J3E4P1</accession>
<dbReference type="Pfam" id="PF00497">
    <property type="entry name" value="SBP_bac_3"/>
    <property type="match status" value="1"/>
</dbReference>
<dbReference type="Proteomes" id="UP000646365">
    <property type="component" value="Unassembled WGS sequence"/>
</dbReference>
<evidence type="ECO:0000256" key="5">
    <source>
        <dbReference type="SAM" id="SignalP"/>
    </source>
</evidence>
<keyword evidence="2" id="KW-0813">Transport</keyword>
<dbReference type="GO" id="GO:0006865">
    <property type="term" value="P:amino acid transport"/>
    <property type="evidence" value="ECO:0007669"/>
    <property type="project" value="TreeGrafter"/>
</dbReference>